<sequence>MAAAAAERIWLFGSPHPASTTLSKQEWGLEVVARGGEARRERAAAWGGEACREEHAALHARGGAARRRGSRAAGPLLLPPLFLPLGWRPSSIADMTSSFLPFNRRPSRASHLLLLLRLLLLADGVLHI</sequence>
<dbReference type="AlphaFoldDB" id="A0A0E0BJV8"/>
<keyword evidence="2" id="KW-1185">Reference proteome</keyword>
<organism evidence="1">
    <name type="scientific">Oryza glumipatula</name>
    <dbReference type="NCBI Taxonomy" id="40148"/>
    <lineage>
        <taxon>Eukaryota</taxon>
        <taxon>Viridiplantae</taxon>
        <taxon>Streptophyta</taxon>
        <taxon>Embryophyta</taxon>
        <taxon>Tracheophyta</taxon>
        <taxon>Spermatophyta</taxon>
        <taxon>Magnoliopsida</taxon>
        <taxon>Liliopsida</taxon>
        <taxon>Poales</taxon>
        <taxon>Poaceae</taxon>
        <taxon>BOP clade</taxon>
        <taxon>Oryzoideae</taxon>
        <taxon>Oryzeae</taxon>
        <taxon>Oryzinae</taxon>
        <taxon>Oryza</taxon>
    </lineage>
</organism>
<name>A0A0E0BJV8_9ORYZ</name>
<dbReference type="Proteomes" id="UP000026961">
    <property type="component" value="Chromosome 11"/>
</dbReference>
<protein>
    <submittedName>
        <fullName evidence="1">Uncharacterized protein</fullName>
    </submittedName>
</protein>
<accession>A0A0E0BJV8</accession>
<reference evidence="1" key="1">
    <citation type="submission" date="2015-04" db="UniProtKB">
        <authorList>
            <consortium name="EnsemblPlants"/>
        </authorList>
    </citation>
    <scope>IDENTIFICATION</scope>
</reference>
<dbReference type="Gramene" id="OGLUM11G15470.3">
    <property type="protein sequence ID" value="OGLUM11G15470.3"/>
    <property type="gene ID" value="OGLUM11G15470"/>
</dbReference>
<proteinExistence type="predicted"/>
<reference evidence="1" key="2">
    <citation type="submission" date="2018-05" db="EMBL/GenBank/DDBJ databases">
        <title>OgluRS3 (Oryza glumaepatula Reference Sequence Version 3).</title>
        <authorList>
            <person name="Zhang J."/>
            <person name="Kudrna D."/>
            <person name="Lee S."/>
            <person name="Talag J."/>
            <person name="Welchert J."/>
            <person name="Wing R.A."/>
        </authorList>
    </citation>
    <scope>NUCLEOTIDE SEQUENCE [LARGE SCALE GENOMIC DNA]</scope>
</reference>
<evidence type="ECO:0000313" key="2">
    <source>
        <dbReference type="Proteomes" id="UP000026961"/>
    </source>
</evidence>
<dbReference type="EnsemblPlants" id="OGLUM11G15470.3">
    <property type="protein sequence ID" value="OGLUM11G15470.3"/>
    <property type="gene ID" value="OGLUM11G15470"/>
</dbReference>
<evidence type="ECO:0000313" key="1">
    <source>
        <dbReference type="EnsemblPlants" id="OGLUM11G15470.3"/>
    </source>
</evidence>
<dbReference type="HOGENOM" id="CLU_1963025_0_0_1"/>